<dbReference type="EMBL" id="CH471111">
    <property type="protein sequence ID" value="EAW58203.1"/>
    <property type="molecule type" value="Genomic_DNA"/>
</dbReference>
<dbReference type="AlphaFoldDB" id="Q8NBA4"/>
<proteinExistence type="evidence at transcript level"/>
<reference evidence="2" key="3">
    <citation type="submission" date="2005-07" db="EMBL/GenBank/DDBJ databases">
        <authorList>
            <person name="Mural R.J."/>
            <person name="Istrail S."/>
            <person name="Sutton G."/>
            <person name="Florea L."/>
            <person name="Halpern A.L."/>
            <person name="Mobarry C.M."/>
            <person name="Lippert R."/>
            <person name="Walenz B."/>
            <person name="Shatkay H."/>
            <person name="Dew I."/>
            <person name="Miller J.R."/>
            <person name="Flanigan M.J."/>
            <person name="Edwards N.J."/>
            <person name="Bolanos R."/>
            <person name="Fasulo D."/>
            <person name="Halldorsson B.V."/>
            <person name="Hannenhalli S."/>
            <person name="Turner R."/>
            <person name="Yooseph S."/>
            <person name="Lu F."/>
            <person name="Nusskern D.R."/>
            <person name="Shue B.C."/>
            <person name="Zheng X.H."/>
            <person name="Zhong F."/>
            <person name="Delcher A.L."/>
            <person name="Huson D.H."/>
            <person name="Kravitz S.A."/>
            <person name="Mouchard L."/>
            <person name="Reinert K."/>
            <person name="Remington K.A."/>
            <person name="Clark A.G."/>
            <person name="Waterman M.S."/>
            <person name="Eichler E.E."/>
            <person name="Adams M.D."/>
            <person name="Hunkapiller M.W."/>
            <person name="Myers E.W."/>
            <person name="Venter J.C."/>
        </authorList>
    </citation>
    <scope>NUCLEOTIDE SEQUENCE</scope>
</reference>
<name>Q8NBA4_HUMAN</name>
<evidence type="ECO:0000313" key="2">
    <source>
        <dbReference type="EMBL" id="EAW58203.1"/>
    </source>
</evidence>
<accession>Q8NBA4</accession>
<reference evidence="1" key="2">
    <citation type="journal article" date="2004" name="Nat. Genet.">
        <title>Complete sequencing and characterization of 21,243 full-length human cDNAs.</title>
        <authorList>
            <person name="Ota T."/>
            <person name="Suzuki Y."/>
            <person name="Nishikawa T."/>
            <person name="Otsuki T."/>
            <person name="Sugiyama T."/>
            <person name="Irie R."/>
            <person name="Wakamatsu A."/>
            <person name="Hayashi K."/>
            <person name="Sato H."/>
            <person name="Nagai K."/>
            <person name="Kimura K."/>
            <person name="Makita H."/>
            <person name="Sekine M."/>
            <person name="Obayashi M."/>
            <person name="Nishi T."/>
            <person name="Shibahara T."/>
            <person name="Tanaka T."/>
            <person name="Ishii S."/>
            <person name="Yamamoto J."/>
            <person name="Saito K."/>
            <person name="Kawai Y."/>
            <person name="Isono Y."/>
            <person name="Nakamura Y."/>
            <person name="Nagahari K."/>
            <person name="Murakami K."/>
            <person name="Yasuda T."/>
            <person name="Iwayanagi T."/>
            <person name="Wagatsuma M."/>
            <person name="Shiratori A."/>
            <person name="Sudo H."/>
            <person name="Hosoiri T."/>
            <person name="Kaku Y."/>
            <person name="Kodaira H."/>
            <person name="Kondo H."/>
            <person name="Sugawara M."/>
            <person name="Takahashi M."/>
            <person name="Kanda K."/>
            <person name="Yokoi T."/>
            <person name="Furuya T."/>
            <person name="Kikkawa E."/>
            <person name="Omura Y."/>
            <person name="Abe K."/>
            <person name="Kamihara K."/>
            <person name="Katsuta N."/>
            <person name="Sato K."/>
            <person name="Tanikawa M."/>
            <person name="Yamazaki M."/>
            <person name="Ninomiya K."/>
            <person name="Ishibashi T."/>
            <person name="Yamashita H."/>
            <person name="Murakawa K."/>
            <person name="Fujimori K."/>
            <person name="Tanai H."/>
            <person name="Kimata M."/>
            <person name="Watanabe M."/>
            <person name="Hiraoka S."/>
            <person name="Chiba Y."/>
            <person name="Ishida S."/>
            <person name="Ono Y."/>
            <person name="Takiguchi S."/>
            <person name="Watanabe S."/>
            <person name="Yosida M."/>
            <person name="Hotuta T."/>
            <person name="Kusano J."/>
            <person name="Kanehori K."/>
            <person name="Takahashi-Fujii A."/>
            <person name="Hara H."/>
            <person name="Tanase T."/>
            <person name="Nomura Y."/>
            <person name="Togiya S."/>
            <person name="Komai F."/>
            <person name="Hara R."/>
            <person name="Takeuchi K."/>
            <person name="Arita M."/>
            <person name="Imose N."/>
            <person name="Musashino K."/>
            <person name="Yuuki H."/>
            <person name="Oshima A."/>
            <person name="Sasaki N."/>
            <person name="Aotsuka S."/>
            <person name="Yoshikawa Y."/>
            <person name="Matsunawa H."/>
            <person name="Ichihara T."/>
            <person name="Shiohata N."/>
            <person name="Sano S."/>
            <person name="Moriya S."/>
            <person name="Momiyama H."/>
            <person name="Satoh N."/>
            <person name="Takami S."/>
            <person name="Terashima Y."/>
            <person name="Suzuki O."/>
            <person name="Nakagawa S."/>
            <person name="Senoh A."/>
            <person name="Mizoguchi H."/>
            <person name="Goto Y."/>
            <person name="Shimizu F."/>
            <person name="Wakebe H."/>
            <person name="Hishigaki H."/>
            <person name="Watanabe T."/>
            <person name="Sugiyama A."/>
            <person name="Takemoto M."/>
            <person name="Kawakami B."/>
            <person name="Yamazaki M."/>
            <person name="Watanabe K."/>
            <person name="Kumagai A."/>
            <person name="Itakura S."/>
            <person name="Fukuzumi Y."/>
            <person name="Fujimori Y."/>
            <person name="Komiyama M."/>
            <person name="Tashiro H."/>
            <person name="Tanigami A."/>
            <person name="Fujiwara T."/>
            <person name="Ono T."/>
            <person name="Yamada K."/>
            <person name="Fujii Y."/>
            <person name="Ozaki K."/>
            <person name="Hirao M."/>
            <person name="Ohmori Y."/>
            <person name="Kawabata A."/>
            <person name="Hikiji T."/>
            <person name="Kobatake N."/>
            <person name="Inagaki H."/>
            <person name="Ikema Y."/>
            <person name="Okamoto S."/>
            <person name="Okitani R."/>
            <person name="Kawakami T."/>
            <person name="Noguchi S."/>
            <person name="Itoh T."/>
            <person name="Shigeta K."/>
            <person name="Senba T."/>
            <person name="Matsumura K."/>
            <person name="Nakajima Y."/>
            <person name="Mizuno T."/>
            <person name="Morinaga M."/>
            <person name="Sasaki M."/>
            <person name="Togashi T."/>
            <person name="Oyama M."/>
            <person name="Hata H."/>
            <person name="Watanabe M."/>
            <person name="Komatsu T."/>
            <person name="Mizushima-Sugano J."/>
            <person name="Satoh T."/>
            <person name="Shirai Y."/>
            <person name="Takahashi Y."/>
            <person name="Nakagawa K."/>
            <person name="Okumura K."/>
            <person name="Nagase T."/>
            <person name="Nomura N."/>
            <person name="Kikuchi H."/>
            <person name="Masuho Y."/>
            <person name="Yamashita R."/>
            <person name="Nakai K."/>
            <person name="Yada T."/>
            <person name="Nakamura Y."/>
            <person name="Ohara O."/>
            <person name="Isogai T."/>
            <person name="Sugano S."/>
        </authorList>
    </citation>
    <scope>NUCLEOTIDE SEQUENCE</scope>
</reference>
<reference evidence="2" key="1">
    <citation type="journal article" date="2001" name="Science">
        <title>The sequence of the human genome.</title>
        <authorList>
            <person name="Venter J.C."/>
            <person name="Adams M.D."/>
            <person name="Myers E.W."/>
            <person name="Li P.W."/>
            <person name="Mural R.J."/>
            <person name="Sutton G.G."/>
            <person name="Smith H.O."/>
            <person name="Yandell M."/>
            <person name="Evans C.A."/>
            <person name="Holt R.A."/>
            <person name="Gocayne J.D."/>
            <person name="Amanatides P."/>
            <person name="Ballew R.M."/>
            <person name="Huson D.H."/>
            <person name="Wortman J.R."/>
            <person name="Zhang Q."/>
            <person name="Kodira C.D."/>
            <person name="Zheng X.H."/>
            <person name="Chen L."/>
            <person name="Skupski M."/>
            <person name="Subramanian G."/>
            <person name="Thomas P.D."/>
            <person name="Zhang J."/>
            <person name="Gabor Miklos G.L."/>
            <person name="Nelson C."/>
            <person name="Broder S."/>
            <person name="Clark A.G."/>
            <person name="Nadeau J."/>
            <person name="McKusick V.A."/>
            <person name="Zinder N."/>
            <person name="Levine A.J."/>
            <person name="Roberts R.J."/>
            <person name="Simon M."/>
            <person name="Slayman C."/>
            <person name="Hunkapiller M."/>
            <person name="Bolanos R."/>
            <person name="Delcher A."/>
            <person name="Dew I."/>
            <person name="Fasulo D."/>
            <person name="Flanigan M."/>
            <person name="Florea L."/>
            <person name="Halpern A."/>
            <person name="Hannenhalli S."/>
            <person name="Kravitz S."/>
            <person name="Levy S."/>
            <person name="Mobarry C."/>
            <person name="Reinert K."/>
            <person name="Remington K."/>
            <person name="Abu-Threideh J."/>
            <person name="Beasley E."/>
            <person name="Biddick K."/>
            <person name="Bonazzi V."/>
            <person name="Brandon R."/>
            <person name="Cargill M."/>
            <person name="Chandramouliswaran I."/>
            <person name="Charlab R."/>
            <person name="Chaturvedi K."/>
            <person name="Deng Z."/>
            <person name="Di Francesco V."/>
            <person name="Dunn P."/>
            <person name="Eilbeck K."/>
            <person name="Evangelista C."/>
            <person name="Gabrielian A.E."/>
            <person name="Gan W."/>
            <person name="Ge W."/>
            <person name="Gong F."/>
            <person name="Gu Z."/>
            <person name="Guan P."/>
            <person name="Heiman T.J."/>
            <person name="Higgins M.E."/>
            <person name="Ji R.R."/>
            <person name="Ke Z."/>
            <person name="Ketchum K.A."/>
            <person name="Lai Z."/>
            <person name="Lei Y."/>
            <person name="Li Z."/>
            <person name="Li J."/>
            <person name="Liang Y."/>
            <person name="Lin X."/>
            <person name="Lu F."/>
            <person name="Merkulov G.V."/>
            <person name="Milshina N."/>
            <person name="Moore H.M."/>
            <person name="Naik A.K."/>
            <person name="Narayan V.A."/>
            <person name="Neelam B."/>
            <person name="Nusskern D."/>
            <person name="Rusch D.B."/>
            <person name="Salzberg S."/>
            <person name="Shao W."/>
            <person name="Shue B."/>
            <person name="Sun J."/>
            <person name="Wang Z."/>
            <person name="Wang A."/>
            <person name="Wang X."/>
            <person name="Wang J."/>
            <person name="Wei M."/>
            <person name="Wides R."/>
            <person name="Xiao C."/>
            <person name="Yan C."/>
            <person name="Yao A."/>
            <person name="Ye J."/>
            <person name="Zhan M."/>
            <person name="Zhang W."/>
            <person name="Zhang H."/>
            <person name="Zhao Q."/>
            <person name="Zheng L."/>
            <person name="Zhong F."/>
            <person name="Zhong W."/>
            <person name="Zhu S."/>
            <person name="Zhao S."/>
            <person name="Gilbert D."/>
            <person name="Baumhueter S."/>
            <person name="Spier G."/>
            <person name="Carter C."/>
            <person name="Cravchik A."/>
            <person name="Woodage T."/>
            <person name="Ali F."/>
            <person name="An H."/>
            <person name="Awe A."/>
            <person name="Baldwin D."/>
            <person name="Baden H."/>
            <person name="Barnstead M."/>
            <person name="Barrow I."/>
            <person name="Beeson K."/>
            <person name="Busam D."/>
            <person name="Carver A."/>
            <person name="Center A."/>
            <person name="Cheng M.L."/>
            <person name="Curry L."/>
            <person name="Danaher S."/>
            <person name="Davenport L."/>
            <person name="Desilets R."/>
            <person name="Dietz S."/>
            <person name="Dodson K."/>
            <person name="Doup L."/>
            <person name="Ferriera S."/>
            <person name="Garg N."/>
            <person name="Gluecksmann A."/>
            <person name="Hart B."/>
            <person name="Haynes J."/>
            <person name="Haynes C."/>
            <person name="Heiner C."/>
            <person name="Hladun S."/>
            <person name="Hostin D."/>
            <person name="Houck J."/>
            <person name="Howland T."/>
            <person name="Ibegwam C."/>
            <person name="Johnson J."/>
            <person name="Kalush F."/>
            <person name="Kline L."/>
            <person name="Koduru S."/>
            <person name="Love A."/>
            <person name="Mann F."/>
            <person name="May D."/>
            <person name="McCawley S."/>
            <person name="McIntosh T."/>
            <person name="McMullen I."/>
            <person name="Moy M."/>
            <person name="Moy L."/>
            <person name="Murphy B."/>
            <person name="Nelson K."/>
            <person name="Pfannkoch C."/>
            <person name="Pratts E."/>
            <person name="Puri V."/>
            <person name="Qureshi H."/>
            <person name="Reardon M."/>
            <person name="Rodriguez R."/>
            <person name="Rogers Y.H."/>
            <person name="Romblad D."/>
            <person name="Ruhfel B."/>
            <person name="Scott R."/>
            <person name="Sitter C."/>
            <person name="Smallwood M."/>
            <person name="Stewart E."/>
            <person name="Strong R."/>
            <person name="Suh E."/>
            <person name="Thomas R."/>
            <person name="Tint N.N."/>
            <person name="Tse S."/>
            <person name="Vech C."/>
            <person name="Wang G."/>
            <person name="Wetter J."/>
            <person name="Williams S."/>
            <person name="Williams M."/>
            <person name="Windsor S."/>
            <person name="Winn-Deen E."/>
            <person name="Wolfe K."/>
            <person name="Zaveri J."/>
            <person name="Zaveri K."/>
            <person name="Abril J.F."/>
            <person name="Guigo R."/>
            <person name="Campbell M.J."/>
            <person name="Sjolander K.V."/>
            <person name="Karlak B."/>
            <person name="Kejariwal A."/>
            <person name="Mi H."/>
            <person name="Lazareva B."/>
            <person name="Hatton T."/>
            <person name="Narechania A."/>
            <person name="Diemer K."/>
            <person name="Muruganujan A."/>
            <person name="Guo N."/>
            <person name="Sato S."/>
            <person name="Bafna V."/>
            <person name="Istrail S."/>
            <person name="Lippert R."/>
            <person name="Schwartz R."/>
            <person name="Walenz B."/>
            <person name="Yooseph S."/>
            <person name="Allen D."/>
            <person name="Basu A."/>
            <person name="Baxendale J."/>
            <person name="Blick L."/>
            <person name="Caminha M."/>
            <person name="Carnes-Stine J."/>
            <person name="Caulk P."/>
            <person name="Chiang Y.H."/>
            <person name="Coyne M."/>
            <person name="Dahlke C."/>
            <person name="Mays A."/>
            <person name="Dombroski M."/>
            <person name="Donnelly M."/>
            <person name="Ely D."/>
            <person name="Esparham S."/>
            <person name="Fosler C."/>
            <person name="Gire H."/>
            <person name="Glanowski S."/>
            <person name="Glasser K."/>
            <person name="Glodek A."/>
            <person name="Gorokhov M."/>
            <person name="Graham K."/>
            <person name="Gropman B."/>
            <person name="Harris M."/>
            <person name="Heil J."/>
            <person name="Henderson S."/>
            <person name="Hoover J."/>
            <person name="Jennings D."/>
            <person name="Jordan C."/>
            <person name="Jordan J."/>
            <person name="Kasha J."/>
            <person name="Kagan L."/>
            <person name="Kraft C."/>
            <person name="Levitsky A."/>
            <person name="Lewis M."/>
            <person name="Liu X."/>
            <person name="Lopez J."/>
            <person name="Ma D."/>
            <person name="Majoros W."/>
            <person name="McDaniel J."/>
            <person name="Murphy S."/>
            <person name="Newman M."/>
            <person name="Nguyen T."/>
            <person name="Nguyen N."/>
            <person name="Nodell M."/>
            <person name="Pan S."/>
            <person name="Peck J."/>
            <person name="Peterson M."/>
            <person name="Rowe W."/>
            <person name="Sanders R."/>
            <person name="Scott J."/>
            <person name="Simpson M."/>
            <person name="Smith T."/>
            <person name="Sprague A."/>
            <person name="Stockwell T."/>
            <person name="Turner R."/>
            <person name="Venter E."/>
            <person name="Wang M."/>
            <person name="Wen M."/>
            <person name="Wu D."/>
            <person name="Wu M."/>
            <person name="Xia A."/>
            <person name="Zandieh A."/>
            <person name="Zhu X."/>
        </authorList>
    </citation>
    <scope>NUCLEOTIDE SEQUENCE</scope>
</reference>
<evidence type="ECO:0000313" key="1">
    <source>
        <dbReference type="EMBL" id="BAC03635.1"/>
    </source>
</evidence>
<dbReference type="PeptideAtlas" id="Q8NBA4"/>
<sequence length="125" mass="14059">MGLGIWHPSASLIGKKPPPLYLKFHFLKKKCFPPFYPSPTVLPPAHSLTLSPILLHTSLVVNDTITSSLHPQLTGIELKESVMTFLCIFAEWVSGNALPNINEANQRAAQPQYHCTYIYRYINII</sequence>
<gene>
    <name evidence="2" type="ORF">hCG_1997999</name>
</gene>
<protein>
    <submittedName>
        <fullName evidence="2">HCG1997999</fullName>
    </submittedName>
    <submittedName>
        <fullName evidence="1">cDNA FLJ33996 fis, clone DFNES2008881</fullName>
    </submittedName>
</protein>
<dbReference type="EMBL" id="AK091315">
    <property type="protein sequence ID" value="BAC03635.1"/>
    <property type="molecule type" value="mRNA"/>
</dbReference>
<organism evidence="1">
    <name type="scientific">Homo sapiens</name>
    <name type="common">Human</name>
    <dbReference type="NCBI Taxonomy" id="9606"/>
    <lineage>
        <taxon>Eukaryota</taxon>
        <taxon>Metazoa</taxon>
        <taxon>Chordata</taxon>
        <taxon>Craniata</taxon>
        <taxon>Vertebrata</taxon>
        <taxon>Euteleostomi</taxon>
        <taxon>Mammalia</taxon>
        <taxon>Eutheria</taxon>
        <taxon>Euarchontoglires</taxon>
        <taxon>Primates</taxon>
        <taxon>Haplorrhini</taxon>
        <taxon>Catarrhini</taxon>
        <taxon>Hominidae</taxon>
        <taxon>Homo</taxon>
    </lineage>
</organism>